<protein>
    <submittedName>
        <fullName evidence="1">Uncharacterized protein</fullName>
    </submittedName>
</protein>
<evidence type="ECO:0000313" key="2">
    <source>
        <dbReference type="Proteomes" id="UP000054844"/>
    </source>
</evidence>
<gene>
    <name evidence="1" type="ORF">APZ41_005250</name>
</gene>
<dbReference type="EMBL" id="LLWF02000010">
    <property type="protein sequence ID" value="ONH84223.1"/>
    <property type="molecule type" value="Genomic_DNA"/>
</dbReference>
<evidence type="ECO:0000313" key="1">
    <source>
        <dbReference type="EMBL" id="ONH84223.1"/>
    </source>
</evidence>
<reference evidence="1" key="1">
    <citation type="submission" date="2016-12" db="EMBL/GenBank/DDBJ databases">
        <title>Draft genome sequence of Roseomonas mucosa strain AU37, isolated from a peripheral intravenous catheter.</title>
        <authorList>
            <person name="Choudhury M.A."/>
            <person name="Sidjabat H.E."/>
            <person name="Wailan A.M."/>
            <person name="Zhang L."/>
            <person name="Marsh N.M."/>
            <person name="Rickard C.M."/>
            <person name="Davies M."/>
            <person name="Mcmillan D.J."/>
        </authorList>
    </citation>
    <scope>NUCLEOTIDE SEQUENCE [LARGE SCALE GENOMIC DNA]</scope>
    <source>
        <strain evidence="1">AU37</strain>
    </source>
</reference>
<organism evidence="1 2">
    <name type="scientific">Roseomonas mucosa</name>
    <dbReference type="NCBI Taxonomy" id="207340"/>
    <lineage>
        <taxon>Bacteria</taxon>
        <taxon>Pseudomonadati</taxon>
        <taxon>Pseudomonadota</taxon>
        <taxon>Alphaproteobacteria</taxon>
        <taxon>Acetobacterales</taxon>
        <taxon>Roseomonadaceae</taxon>
        <taxon>Roseomonas</taxon>
    </lineage>
</organism>
<dbReference type="Proteomes" id="UP000054844">
    <property type="component" value="Unassembled WGS sequence"/>
</dbReference>
<comment type="caution">
    <text evidence="1">The sequence shown here is derived from an EMBL/GenBank/DDBJ whole genome shotgun (WGS) entry which is preliminary data.</text>
</comment>
<sequence length="102" mass="11300">MDILISYDIADGNPDAHEPLLTAAEKEGLLYVWKGANYVNRLPNTTLWGIFDSAEAANEAFDRALKKVGRDLGYTVKLEKRATTPMGSSLVTSDTRKKPETR</sequence>
<dbReference type="OrthoDB" id="8373540at2"/>
<dbReference type="AlphaFoldDB" id="A0A1S8D793"/>
<dbReference type="RefSeq" id="WP_058389170.1">
    <property type="nucleotide sequence ID" value="NZ_LLWF02000010.1"/>
</dbReference>
<name>A0A1S8D793_9PROT</name>
<proteinExistence type="predicted"/>
<accession>A0A1S8D793</accession>
<keyword evidence="2" id="KW-1185">Reference proteome</keyword>